<keyword evidence="9 11" id="KW-1208">Phospholipid metabolism</keyword>
<dbReference type="EC" id="4.1.1.65" evidence="11"/>
<evidence type="ECO:0000256" key="8">
    <source>
        <dbReference type="ARBA" id="ARBA00023239"/>
    </source>
</evidence>
<keyword evidence="2 11" id="KW-0444">Lipid biosynthesis</keyword>
<dbReference type="NCBIfam" id="NF003679">
    <property type="entry name" value="PRK05305.1-3"/>
    <property type="match status" value="1"/>
</dbReference>
<dbReference type="NCBIfam" id="NF003685">
    <property type="entry name" value="PRK05305.2-5"/>
    <property type="match status" value="1"/>
</dbReference>
<keyword evidence="10 11" id="KW-0670">Pyruvate</keyword>
<keyword evidence="13" id="KW-0812">Transmembrane</keyword>
<evidence type="ECO:0000313" key="15">
    <source>
        <dbReference type="Proteomes" id="UP000276254"/>
    </source>
</evidence>
<keyword evidence="8 11" id="KW-0456">Lyase</keyword>
<feature type="site" description="Cleavage (non-hydrolytic); by autocatalysis" evidence="11">
    <location>
        <begin position="214"/>
        <end position="215"/>
    </location>
</feature>
<dbReference type="InterPro" id="IPR033175">
    <property type="entry name" value="PSD-A"/>
</dbReference>
<evidence type="ECO:0000256" key="3">
    <source>
        <dbReference type="ARBA" id="ARBA00022793"/>
    </source>
</evidence>
<evidence type="ECO:0000313" key="14">
    <source>
        <dbReference type="EMBL" id="AYJ85611.1"/>
    </source>
</evidence>
<dbReference type="PANTHER" id="PTHR35809">
    <property type="entry name" value="ARCHAETIDYLSERINE DECARBOXYLASE PROENZYME-RELATED"/>
    <property type="match status" value="1"/>
</dbReference>
<evidence type="ECO:0000256" key="1">
    <source>
        <dbReference type="ARBA" id="ARBA00022475"/>
    </source>
</evidence>
<comment type="function">
    <text evidence="11">Catalyzes the formation of phosphatidylethanolamine (PtdEtn) from phosphatidylserine (PtdSer).</text>
</comment>
<dbReference type="NCBIfam" id="NF003678">
    <property type="entry name" value="PRK05305.1-2"/>
    <property type="match status" value="1"/>
</dbReference>
<evidence type="ECO:0000256" key="5">
    <source>
        <dbReference type="ARBA" id="ARBA00023136"/>
    </source>
</evidence>
<evidence type="ECO:0000256" key="11">
    <source>
        <dbReference type="HAMAP-Rule" id="MF_00664"/>
    </source>
</evidence>
<keyword evidence="5 11" id="KW-0472">Membrane</keyword>
<dbReference type="EMBL" id="CP032829">
    <property type="protein sequence ID" value="AYJ85611.1"/>
    <property type="molecule type" value="Genomic_DNA"/>
</dbReference>
<protein>
    <recommendedName>
        <fullName evidence="11">Phosphatidylserine decarboxylase proenzyme</fullName>
        <ecNumber evidence="11">4.1.1.65</ecNumber>
    </recommendedName>
    <component>
        <recommendedName>
            <fullName evidence="11">Phosphatidylserine decarboxylase alpha chain</fullName>
        </recommendedName>
    </component>
    <component>
        <recommendedName>
            <fullName evidence="11">Phosphatidylserine decarboxylase beta chain</fullName>
        </recommendedName>
    </component>
</protein>
<sequence length="256" mass="27354">MASQIPGSPGSTPPSSAPNSSQVANGVKWRFPPVHPEGRKFAAIAAGITFIAFIWIHWLTWPLIIVTAWVAAFFRDPVRSVPQGDDLIVAPADGLITLIETVPVPRELSGEGGLGDLPVTRVSIFMSVFDVHINRTPISGTVTRVVYIAGKFLNADLDKASEENERQHLLVERRDGVRIGFTQIAGLVARRIMPFVKPGDMVAAGQRIGLIRFGSRVDVFLPAGTAPRVALGQRSVAGETVLAVIGNPNPASGISQ</sequence>
<evidence type="ECO:0000256" key="10">
    <source>
        <dbReference type="ARBA" id="ARBA00023317"/>
    </source>
</evidence>
<accession>A0A494TIK9</accession>
<keyword evidence="7 11" id="KW-0594">Phospholipid biosynthesis</keyword>
<feature type="modified residue" description="Pyruvic acid (Ser); by autocatalysis" evidence="11">
    <location>
        <position position="215"/>
    </location>
</feature>
<feature type="compositionally biased region" description="Low complexity" evidence="12">
    <location>
        <begin position="1"/>
        <end position="10"/>
    </location>
</feature>
<evidence type="ECO:0000256" key="6">
    <source>
        <dbReference type="ARBA" id="ARBA00023145"/>
    </source>
</evidence>
<comment type="cofactor">
    <cofactor evidence="11">
        <name>pyruvate</name>
        <dbReference type="ChEBI" id="CHEBI:15361"/>
    </cofactor>
    <text evidence="11">Binds 1 pyruvoyl group covalently per subunit.</text>
</comment>
<dbReference type="Proteomes" id="UP000276254">
    <property type="component" value="Chromosome"/>
</dbReference>
<dbReference type="AlphaFoldDB" id="A0A494TIK9"/>
<feature type="transmembrane region" description="Helical" evidence="13">
    <location>
        <begin position="41"/>
        <end position="74"/>
    </location>
</feature>
<dbReference type="Pfam" id="PF02666">
    <property type="entry name" value="PS_Dcarbxylase"/>
    <property type="match status" value="1"/>
</dbReference>
<evidence type="ECO:0000256" key="2">
    <source>
        <dbReference type="ARBA" id="ARBA00022516"/>
    </source>
</evidence>
<evidence type="ECO:0000256" key="13">
    <source>
        <dbReference type="SAM" id="Phobius"/>
    </source>
</evidence>
<keyword evidence="15" id="KW-1185">Reference proteome</keyword>
<comment type="similarity">
    <text evidence="11">Belongs to the phosphatidylserine decarboxylase family. PSD-A subfamily.</text>
</comment>
<feature type="chain" id="PRO_5023269295" description="Phosphatidylserine decarboxylase alpha chain" evidence="11">
    <location>
        <begin position="215"/>
        <end position="256"/>
    </location>
</feature>
<evidence type="ECO:0000256" key="4">
    <source>
        <dbReference type="ARBA" id="ARBA00023098"/>
    </source>
</evidence>
<keyword evidence="3 11" id="KW-0210">Decarboxylase</keyword>
<dbReference type="KEGG" id="spha:D3Y57_06030"/>
<keyword evidence="4 11" id="KW-0443">Lipid metabolism</keyword>
<dbReference type="PANTHER" id="PTHR35809:SF1">
    <property type="entry name" value="ARCHAETIDYLSERINE DECARBOXYLASE PROENZYME-RELATED"/>
    <property type="match status" value="1"/>
</dbReference>
<dbReference type="GO" id="GO:0006646">
    <property type="term" value="P:phosphatidylethanolamine biosynthetic process"/>
    <property type="evidence" value="ECO:0007669"/>
    <property type="project" value="UniProtKB-UniRule"/>
</dbReference>
<dbReference type="RefSeq" id="WP_121152236.1">
    <property type="nucleotide sequence ID" value="NZ_CP032829.1"/>
</dbReference>
<dbReference type="InterPro" id="IPR003817">
    <property type="entry name" value="PS_Dcarbxylase"/>
</dbReference>
<comment type="catalytic activity">
    <reaction evidence="11">
        <text>a 1,2-diacyl-sn-glycero-3-phospho-L-serine + H(+) = a 1,2-diacyl-sn-glycero-3-phosphoethanolamine + CO2</text>
        <dbReference type="Rhea" id="RHEA:20828"/>
        <dbReference type="ChEBI" id="CHEBI:15378"/>
        <dbReference type="ChEBI" id="CHEBI:16526"/>
        <dbReference type="ChEBI" id="CHEBI:57262"/>
        <dbReference type="ChEBI" id="CHEBI:64612"/>
        <dbReference type="EC" id="4.1.1.65"/>
    </reaction>
</comment>
<feature type="active site" description="Schiff-base intermediate with substrate; via pyruvic acid" evidence="11">
    <location>
        <position position="215"/>
    </location>
</feature>
<evidence type="ECO:0000256" key="12">
    <source>
        <dbReference type="SAM" id="MobiDB-lite"/>
    </source>
</evidence>
<dbReference type="GO" id="GO:0005886">
    <property type="term" value="C:plasma membrane"/>
    <property type="evidence" value="ECO:0007669"/>
    <property type="project" value="UniProtKB-SubCell"/>
</dbReference>
<organism evidence="14 15">
    <name type="scientific">Sphingomonas paeninsulae</name>
    <dbReference type="NCBI Taxonomy" id="2319844"/>
    <lineage>
        <taxon>Bacteria</taxon>
        <taxon>Pseudomonadati</taxon>
        <taxon>Pseudomonadota</taxon>
        <taxon>Alphaproteobacteria</taxon>
        <taxon>Sphingomonadales</taxon>
        <taxon>Sphingomonadaceae</taxon>
        <taxon>Sphingomonas</taxon>
    </lineage>
</organism>
<feature type="chain" id="PRO_5023269294" description="Phosphatidylserine decarboxylase beta chain" evidence="11">
    <location>
        <begin position="1"/>
        <end position="214"/>
    </location>
</feature>
<comment type="PTM">
    <text evidence="11">Is synthesized initially as an inactive proenzyme. Formation of the active enzyme involves a self-maturation process in which the active site pyruvoyl group is generated from an internal serine residue via an autocatalytic post-translational modification. Two non-identical subunits are generated from the proenzyme in this reaction, and the pyruvate is formed at the N-terminus of the alpha chain, which is derived from the carboxyl end of the proenzyme. The post-translation cleavage follows an unusual pathway, termed non-hydrolytic serinolysis, in which the side chain hydroxyl group of the serine supplies its oxygen atom to form the C-terminus of the beta chain, while the remainder of the serine residue undergoes an oxidative deamination to produce ammonia and the pyruvoyl prosthetic group on the alpha chain.</text>
</comment>
<gene>
    <name evidence="11" type="primary">psd</name>
    <name evidence="14" type="ORF">D3Y57_06030</name>
</gene>
<dbReference type="UniPathway" id="UPA00558">
    <property type="reaction ID" value="UER00616"/>
</dbReference>
<dbReference type="GO" id="GO:0004609">
    <property type="term" value="F:phosphatidylserine decarboxylase activity"/>
    <property type="evidence" value="ECO:0007669"/>
    <property type="project" value="UniProtKB-UniRule"/>
</dbReference>
<comment type="pathway">
    <text evidence="11">Phospholipid metabolism; phosphatidylethanolamine biosynthesis; phosphatidylethanolamine from CDP-diacylglycerol: step 2/2.</text>
</comment>
<keyword evidence="1 11" id="KW-1003">Cell membrane</keyword>
<keyword evidence="13" id="KW-1133">Transmembrane helix</keyword>
<dbReference type="HAMAP" id="MF_00664">
    <property type="entry name" value="PS_decarb_PSD_A"/>
    <property type="match status" value="1"/>
</dbReference>
<proteinExistence type="inferred from homology"/>
<reference evidence="14 15" key="1">
    <citation type="submission" date="2018-09" db="EMBL/GenBank/DDBJ databases">
        <title>Sphingomonas peninsula sp. nov., isolated from fildes peninsula, Antarctic soil.</title>
        <authorList>
            <person name="Yingchao G."/>
        </authorList>
    </citation>
    <scope>NUCLEOTIDE SEQUENCE [LARGE SCALE GENOMIC DNA]</scope>
    <source>
        <strain evidence="14 15">YZ-8</strain>
    </source>
</reference>
<feature type="region of interest" description="Disordered" evidence="12">
    <location>
        <begin position="1"/>
        <end position="23"/>
    </location>
</feature>
<evidence type="ECO:0000256" key="7">
    <source>
        <dbReference type="ARBA" id="ARBA00023209"/>
    </source>
</evidence>
<dbReference type="OrthoDB" id="9790893at2"/>
<comment type="subcellular location">
    <subcellularLocation>
        <location evidence="11">Cell membrane</location>
        <topology evidence="11">Peripheral membrane protein</topology>
    </subcellularLocation>
</comment>
<name>A0A494TIK9_SPHPE</name>
<keyword evidence="6 11" id="KW-0865">Zymogen</keyword>
<comment type="subunit">
    <text evidence="11">Heterodimer of a large membrane-associated beta subunit and a small pyruvoyl-containing alpha subunit.</text>
</comment>
<evidence type="ECO:0000256" key="9">
    <source>
        <dbReference type="ARBA" id="ARBA00023264"/>
    </source>
</evidence>